<dbReference type="Proteomes" id="UP000822142">
    <property type="component" value="Unassembled WGS sequence"/>
</dbReference>
<name>A0ABX2I401_BLAHA</name>
<gene>
    <name evidence="2" type="ORF">G5A70_02990</name>
</gene>
<protein>
    <submittedName>
        <fullName evidence="2">Glycosyltransferase family 2 protein</fullName>
    </submittedName>
</protein>
<dbReference type="Pfam" id="PF00535">
    <property type="entry name" value="Glycos_transf_2"/>
    <property type="match status" value="1"/>
</dbReference>
<dbReference type="PANTHER" id="PTHR43685:SF13">
    <property type="entry name" value="O ANTIGEN BIOSYNTHESIS RHAMNOSYLTRANSFERASE RFBN"/>
    <property type="match status" value="1"/>
</dbReference>
<evidence type="ECO:0000313" key="3">
    <source>
        <dbReference type="Proteomes" id="UP000822142"/>
    </source>
</evidence>
<dbReference type="InterPro" id="IPR001173">
    <property type="entry name" value="Glyco_trans_2-like"/>
</dbReference>
<comment type="caution">
    <text evidence="2">The sequence shown here is derived from an EMBL/GenBank/DDBJ whole genome shotgun (WGS) entry which is preliminary data.</text>
</comment>
<dbReference type="InterPro" id="IPR050834">
    <property type="entry name" value="Glycosyltransf_2"/>
</dbReference>
<dbReference type="RefSeq" id="WP_173747873.1">
    <property type="nucleotide sequence ID" value="NZ_JAAITA010000002.1"/>
</dbReference>
<feature type="domain" description="Glycosyltransferase 2-like" evidence="1">
    <location>
        <begin position="4"/>
        <end position="171"/>
    </location>
</feature>
<dbReference type="PANTHER" id="PTHR43685">
    <property type="entry name" value="GLYCOSYLTRANSFERASE"/>
    <property type="match status" value="1"/>
</dbReference>
<dbReference type="EMBL" id="JAAITA010000002">
    <property type="protein sequence ID" value="NSJ85172.1"/>
    <property type="molecule type" value="Genomic_DNA"/>
</dbReference>
<dbReference type="Gene3D" id="3.90.550.10">
    <property type="entry name" value="Spore Coat Polysaccharide Biosynthesis Protein SpsA, Chain A"/>
    <property type="match status" value="1"/>
</dbReference>
<dbReference type="InterPro" id="IPR029044">
    <property type="entry name" value="Nucleotide-diphossugar_trans"/>
</dbReference>
<reference evidence="2 3" key="1">
    <citation type="journal article" date="2020" name="Cell Host Microbe">
        <title>Functional and Genomic Variation between Human-Derived Isolates of Lachnospiraceae Reveals Inter- and Intra-Species Diversity.</title>
        <authorList>
            <person name="Sorbara M.T."/>
            <person name="Littmann E.R."/>
            <person name="Fontana E."/>
            <person name="Moody T.U."/>
            <person name="Kohout C.E."/>
            <person name="Gjonbalaj M."/>
            <person name="Eaton V."/>
            <person name="Seok R."/>
            <person name="Leiner I.M."/>
            <person name="Pamer E.G."/>
        </authorList>
    </citation>
    <scope>NUCLEOTIDE SEQUENCE [LARGE SCALE GENOMIC DNA]</scope>
    <source>
        <strain evidence="2 3">MSK.15.26</strain>
    </source>
</reference>
<evidence type="ECO:0000313" key="2">
    <source>
        <dbReference type="EMBL" id="NSJ85172.1"/>
    </source>
</evidence>
<keyword evidence="3" id="KW-1185">Reference proteome</keyword>
<sequence length="304" mass="34986">MTVTVIVPTYKPDGKFFQLMNMLKRQTCKADHILIMNTEERYWKNSFMEGLDNWEVHHLSRAAFDHGKTRGEGAKLADTEILVYFTQDAVPADEKLLENLLKPFHNPQVGAAYARQLPAEDCKIIERYTRSFNYPDTSRIKTKKDIPELGIKTYFCSNVCAAYRRGVYEEMGGFVTRTIFNEDMIMAAQMIQAGYGVAYAAEARVVHSHNYGYMQQLRRNFDLAVSQEDHPEIFAAISSESEGIRLVKSTAAYLIKQGKPWLIPDLLLSSGFKYLGYKAGRNYKHLPLSWVHRLTMNPAYWENR</sequence>
<accession>A0ABX2I401</accession>
<proteinExistence type="predicted"/>
<evidence type="ECO:0000259" key="1">
    <source>
        <dbReference type="Pfam" id="PF00535"/>
    </source>
</evidence>
<dbReference type="SUPFAM" id="SSF53448">
    <property type="entry name" value="Nucleotide-diphospho-sugar transferases"/>
    <property type="match status" value="1"/>
</dbReference>
<organism evidence="2 3">
    <name type="scientific">Blautia hansenii</name>
    <name type="common">Ruminococcus hansenii</name>
    <dbReference type="NCBI Taxonomy" id="1322"/>
    <lineage>
        <taxon>Bacteria</taxon>
        <taxon>Bacillati</taxon>
        <taxon>Bacillota</taxon>
        <taxon>Clostridia</taxon>
        <taxon>Lachnospirales</taxon>
        <taxon>Lachnospiraceae</taxon>
        <taxon>Blautia</taxon>
    </lineage>
</organism>